<feature type="region of interest" description="Disordered" evidence="1">
    <location>
        <begin position="27"/>
        <end position="70"/>
    </location>
</feature>
<evidence type="ECO:0000313" key="3">
    <source>
        <dbReference type="EMBL" id="GAA4608295.1"/>
    </source>
</evidence>
<evidence type="ECO:0000313" key="4">
    <source>
        <dbReference type="Proteomes" id="UP001500212"/>
    </source>
</evidence>
<dbReference type="Proteomes" id="UP001500212">
    <property type="component" value="Unassembled WGS sequence"/>
</dbReference>
<reference evidence="4" key="1">
    <citation type="journal article" date="2019" name="Int. J. Syst. Evol. Microbiol.">
        <title>The Global Catalogue of Microorganisms (GCM) 10K type strain sequencing project: providing services to taxonomists for standard genome sequencing and annotation.</title>
        <authorList>
            <consortium name="The Broad Institute Genomics Platform"/>
            <consortium name="The Broad Institute Genome Sequencing Center for Infectious Disease"/>
            <person name="Wu L."/>
            <person name="Ma J."/>
        </authorList>
    </citation>
    <scope>NUCLEOTIDE SEQUENCE [LARGE SCALE GENOMIC DNA]</scope>
    <source>
        <strain evidence="4">JCM 17938</strain>
    </source>
</reference>
<organism evidence="3 4">
    <name type="scientific">Actinoallomurus liliacearum</name>
    <dbReference type="NCBI Taxonomy" id="1080073"/>
    <lineage>
        <taxon>Bacteria</taxon>
        <taxon>Bacillati</taxon>
        <taxon>Actinomycetota</taxon>
        <taxon>Actinomycetes</taxon>
        <taxon>Streptosporangiales</taxon>
        <taxon>Thermomonosporaceae</taxon>
        <taxon>Actinoallomurus</taxon>
    </lineage>
</organism>
<accession>A0ABP8THC3</accession>
<dbReference type="PROSITE" id="PS51257">
    <property type="entry name" value="PROKAR_LIPOPROTEIN"/>
    <property type="match status" value="1"/>
</dbReference>
<evidence type="ECO:0000256" key="1">
    <source>
        <dbReference type="SAM" id="MobiDB-lite"/>
    </source>
</evidence>
<feature type="compositionally biased region" description="Polar residues" evidence="1">
    <location>
        <begin position="31"/>
        <end position="50"/>
    </location>
</feature>
<evidence type="ECO:0008006" key="5">
    <source>
        <dbReference type="Google" id="ProtNLM"/>
    </source>
</evidence>
<feature type="chain" id="PRO_5046729309" description="Lipoprotein" evidence="2">
    <location>
        <begin position="24"/>
        <end position="197"/>
    </location>
</feature>
<protein>
    <recommendedName>
        <fullName evidence="5">Lipoprotein</fullName>
    </recommendedName>
</protein>
<keyword evidence="4" id="KW-1185">Reference proteome</keyword>
<gene>
    <name evidence="3" type="ORF">GCM10023195_32390</name>
</gene>
<keyword evidence="2" id="KW-0732">Signal</keyword>
<proteinExistence type="predicted"/>
<comment type="caution">
    <text evidence="3">The sequence shown here is derived from an EMBL/GenBank/DDBJ whole genome shotgun (WGS) entry which is preliminary data.</text>
</comment>
<evidence type="ECO:0000256" key="2">
    <source>
        <dbReference type="SAM" id="SignalP"/>
    </source>
</evidence>
<name>A0ABP8THC3_9ACTN</name>
<feature type="signal peptide" evidence="2">
    <location>
        <begin position="1"/>
        <end position="23"/>
    </location>
</feature>
<sequence length="197" mass="21437">MRFRMCVGSLLLASLLTACGSRATGGFHPSGQAQGDDSPVASSSPDTTPQPDAPVNTAGGPASNGPLPRTPQSAVVAYREYQRMYEQAYETNDTSRLDTVAMDPLLSIIEKDVAKIQRQGVFWRFHNVLNPQVQGGSKDDSVVVILDCVRTLGSYRFSARTGKRLAAWRDGSHLYQAVMRYSDGTYKISDATEGRKC</sequence>
<dbReference type="EMBL" id="BAABHJ010000008">
    <property type="protein sequence ID" value="GAA4608295.1"/>
    <property type="molecule type" value="Genomic_DNA"/>
</dbReference>